<dbReference type="Pfam" id="PF00082">
    <property type="entry name" value="Peptidase_S8"/>
    <property type="match status" value="1"/>
</dbReference>
<dbReference type="Proteomes" id="UP000523139">
    <property type="component" value="Unassembled WGS sequence"/>
</dbReference>
<dbReference type="EMBL" id="JABAHY010000001">
    <property type="protein sequence ID" value="NLS08957.1"/>
    <property type="molecule type" value="Genomic_DNA"/>
</dbReference>
<proteinExistence type="inferred from homology"/>
<evidence type="ECO:0000256" key="4">
    <source>
        <dbReference type="ARBA" id="ARBA00022825"/>
    </source>
</evidence>
<feature type="domain" description="Peptidase S8/S53" evidence="7">
    <location>
        <begin position="108"/>
        <end position="353"/>
    </location>
</feature>
<keyword evidence="9" id="KW-1185">Reference proteome</keyword>
<evidence type="ECO:0000256" key="5">
    <source>
        <dbReference type="PROSITE-ProRule" id="PRU01240"/>
    </source>
</evidence>
<dbReference type="InterPro" id="IPR023827">
    <property type="entry name" value="Peptidase_S8_Asp-AS"/>
</dbReference>
<dbReference type="AlphaFoldDB" id="A0A7X8TIH7"/>
<dbReference type="InterPro" id="IPR000209">
    <property type="entry name" value="Peptidase_S8/S53_dom"/>
</dbReference>
<dbReference type="PROSITE" id="PS00136">
    <property type="entry name" value="SUBTILASE_ASP"/>
    <property type="match status" value="1"/>
</dbReference>
<feature type="active site" description="Charge relay system" evidence="5">
    <location>
        <position position="318"/>
    </location>
</feature>
<comment type="similarity">
    <text evidence="1 5 6">Belongs to the peptidase S8 family.</text>
</comment>
<dbReference type="PRINTS" id="PR00723">
    <property type="entry name" value="SUBTILISIN"/>
</dbReference>
<sequence length="370" mass="38132">MSRYVVVFDSSEPRVRQEAAPGLLSEHGLSTGRYFPRLGIGVVEADAGQMAAFSSSCRQQNHTVSFTPELTYYAISQPPESGFEDTEEWTWGLQAIGISTAQEAGLTGAGVRIAVLDTGINSGHPDFSDRAVTAESFIEGEGPEDSHGHGTHCIGTACGPWQPGSGPGYGVAPGTEIFSGKVLGADGSGSDTSILAGIDWALENDCQIISMSLGADVREVHQPYVTAGRRALENGSLIVAAAGNNAQRSAGDQGFVGAPANSPHIMAVAALDADLQVADFSARSLPEEGGEVNLAAPGVDVHSAWTGQEASRSESGTSMAAPHVSGIAALICESSGLRGEELWEALISEAAALPDQETEDVGAGLAQVPE</sequence>
<dbReference type="PROSITE" id="PS00138">
    <property type="entry name" value="SUBTILASE_SER"/>
    <property type="match status" value="1"/>
</dbReference>
<keyword evidence="4 5" id="KW-0720">Serine protease</keyword>
<dbReference type="PANTHER" id="PTHR43806:SF11">
    <property type="entry name" value="CEREVISIN-RELATED"/>
    <property type="match status" value="1"/>
</dbReference>
<dbReference type="PROSITE" id="PS51892">
    <property type="entry name" value="SUBTILASE"/>
    <property type="match status" value="1"/>
</dbReference>
<accession>A0A7X8TIH7</accession>
<comment type="caution">
    <text evidence="8">The sequence shown here is derived from an EMBL/GenBank/DDBJ whole genome shotgun (WGS) entry which is preliminary data.</text>
</comment>
<keyword evidence="2 5" id="KW-0645">Protease</keyword>
<dbReference type="GO" id="GO:0006508">
    <property type="term" value="P:proteolysis"/>
    <property type="evidence" value="ECO:0007669"/>
    <property type="project" value="UniProtKB-KW"/>
</dbReference>
<reference evidence="8 9" key="1">
    <citation type="submission" date="2020-04" db="EMBL/GenBank/DDBJ databases">
        <title>Nesterenkonia sp. nov., isolated from marine sediment.</title>
        <authorList>
            <person name="Zhang G."/>
        </authorList>
    </citation>
    <scope>NUCLEOTIDE SEQUENCE [LARGE SCALE GENOMIC DNA]</scope>
    <source>
        <strain evidence="8 9">MY13</strain>
    </source>
</reference>
<dbReference type="GO" id="GO:0004252">
    <property type="term" value="F:serine-type endopeptidase activity"/>
    <property type="evidence" value="ECO:0007669"/>
    <property type="project" value="UniProtKB-UniRule"/>
</dbReference>
<keyword evidence="3 5" id="KW-0378">Hydrolase</keyword>
<dbReference type="InterPro" id="IPR050131">
    <property type="entry name" value="Peptidase_S8_subtilisin-like"/>
</dbReference>
<dbReference type="PANTHER" id="PTHR43806">
    <property type="entry name" value="PEPTIDASE S8"/>
    <property type="match status" value="1"/>
</dbReference>
<protein>
    <submittedName>
        <fullName evidence="8">S8 family serine peptidase</fullName>
    </submittedName>
</protein>
<evidence type="ECO:0000256" key="3">
    <source>
        <dbReference type="ARBA" id="ARBA00022801"/>
    </source>
</evidence>
<dbReference type="SUPFAM" id="SSF52743">
    <property type="entry name" value="Subtilisin-like"/>
    <property type="match status" value="1"/>
</dbReference>
<dbReference type="InterPro" id="IPR023828">
    <property type="entry name" value="Peptidase_S8_Ser-AS"/>
</dbReference>
<dbReference type="InterPro" id="IPR036852">
    <property type="entry name" value="Peptidase_S8/S53_dom_sf"/>
</dbReference>
<evidence type="ECO:0000256" key="1">
    <source>
        <dbReference type="ARBA" id="ARBA00011073"/>
    </source>
</evidence>
<evidence type="ECO:0000256" key="2">
    <source>
        <dbReference type="ARBA" id="ARBA00022670"/>
    </source>
</evidence>
<dbReference type="InterPro" id="IPR015500">
    <property type="entry name" value="Peptidase_S8_subtilisin-rel"/>
</dbReference>
<evidence type="ECO:0000256" key="6">
    <source>
        <dbReference type="RuleBase" id="RU003355"/>
    </source>
</evidence>
<gene>
    <name evidence="8" type="ORF">HGQ17_02850</name>
</gene>
<feature type="active site" description="Charge relay system" evidence="5">
    <location>
        <position position="117"/>
    </location>
</feature>
<evidence type="ECO:0000259" key="7">
    <source>
        <dbReference type="Pfam" id="PF00082"/>
    </source>
</evidence>
<evidence type="ECO:0000313" key="8">
    <source>
        <dbReference type="EMBL" id="NLS08957.1"/>
    </source>
</evidence>
<feature type="active site" description="Charge relay system" evidence="5">
    <location>
        <position position="149"/>
    </location>
</feature>
<name>A0A7X8TIH7_9MICC</name>
<dbReference type="RefSeq" id="WP_168886422.1">
    <property type="nucleotide sequence ID" value="NZ_JABAHY010000001.1"/>
</dbReference>
<dbReference type="Gene3D" id="3.40.50.200">
    <property type="entry name" value="Peptidase S8/S53 domain"/>
    <property type="match status" value="1"/>
</dbReference>
<organism evidence="8 9">
    <name type="scientific">Nesterenkonia sedimenti</name>
    <dbReference type="NCBI Taxonomy" id="1463632"/>
    <lineage>
        <taxon>Bacteria</taxon>
        <taxon>Bacillati</taxon>
        <taxon>Actinomycetota</taxon>
        <taxon>Actinomycetes</taxon>
        <taxon>Micrococcales</taxon>
        <taxon>Micrococcaceae</taxon>
        <taxon>Nesterenkonia</taxon>
    </lineage>
</organism>
<evidence type="ECO:0000313" key="9">
    <source>
        <dbReference type="Proteomes" id="UP000523139"/>
    </source>
</evidence>